<comment type="caution">
    <text evidence="2">The sequence shown here is derived from an EMBL/GenBank/DDBJ whole genome shotgun (WGS) entry which is preliminary data.</text>
</comment>
<dbReference type="PANTHER" id="PTHR31973">
    <property type="entry name" value="POLYPROTEIN, PUTATIVE-RELATED"/>
    <property type="match status" value="1"/>
</dbReference>
<evidence type="ECO:0000259" key="1">
    <source>
        <dbReference type="Pfam" id="PF10551"/>
    </source>
</evidence>
<protein>
    <recommendedName>
        <fullName evidence="1">MULE transposase domain-containing protein</fullName>
    </recommendedName>
</protein>
<sequence>MSIKSISGAHIYGPVIKNRQVNVKFLAMKYINQVRRVKSLSVEQFIGFVNDQYKIEISRMMGWRDIKVAGYLIYGNETKQFAKIQSYAYELIQRSFKGQIIVAVGLDADNYIYLIAWTVVEVENTQSWTWFVNFLHEDLGMDIAAEEWIIITDQQKGLENAMAAEIPLAEHPLCVKYLHANWSKRFPGKAFKDMMWKARHQIFNISRL</sequence>
<proteinExistence type="predicted"/>
<dbReference type="InterPro" id="IPR018289">
    <property type="entry name" value="MULE_transposase_dom"/>
</dbReference>
<dbReference type="AlphaFoldDB" id="A0AAV3QAN6"/>
<organism evidence="2 3">
    <name type="scientific">Lithospermum erythrorhizon</name>
    <name type="common">Purple gromwell</name>
    <name type="synonym">Lithospermum officinale var. erythrorhizon</name>
    <dbReference type="NCBI Taxonomy" id="34254"/>
    <lineage>
        <taxon>Eukaryota</taxon>
        <taxon>Viridiplantae</taxon>
        <taxon>Streptophyta</taxon>
        <taxon>Embryophyta</taxon>
        <taxon>Tracheophyta</taxon>
        <taxon>Spermatophyta</taxon>
        <taxon>Magnoliopsida</taxon>
        <taxon>eudicotyledons</taxon>
        <taxon>Gunneridae</taxon>
        <taxon>Pentapetalae</taxon>
        <taxon>asterids</taxon>
        <taxon>lamiids</taxon>
        <taxon>Boraginales</taxon>
        <taxon>Boraginaceae</taxon>
        <taxon>Boraginoideae</taxon>
        <taxon>Lithospermeae</taxon>
        <taxon>Lithospermum</taxon>
    </lineage>
</organism>
<dbReference type="Pfam" id="PF10551">
    <property type="entry name" value="MULE"/>
    <property type="match status" value="1"/>
</dbReference>
<keyword evidence="3" id="KW-1185">Reference proteome</keyword>
<gene>
    <name evidence="2" type="ORF">LIER_17067</name>
</gene>
<feature type="domain" description="MULE transposase" evidence="1">
    <location>
        <begin position="95"/>
        <end position="179"/>
    </location>
</feature>
<reference evidence="2 3" key="1">
    <citation type="submission" date="2024-01" db="EMBL/GenBank/DDBJ databases">
        <title>The complete chloroplast genome sequence of Lithospermum erythrorhizon: insights into the phylogenetic relationship among Boraginaceae species and the maternal lineages of purple gromwells.</title>
        <authorList>
            <person name="Okada T."/>
            <person name="Watanabe K."/>
        </authorList>
    </citation>
    <scope>NUCLEOTIDE SEQUENCE [LARGE SCALE GENOMIC DNA]</scope>
</reference>
<evidence type="ECO:0000313" key="2">
    <source>
        <dbReference type="EMBL" id="GAA0160530.1"/>
    </source>
</evidence>
<dbReference type="Proteomes" id="UP001454036">
    <property type="component" value="Unassembled WGS sequence"/>
</dbReference>
<name>A0AAV3QAN6_LITER</name>
<evidence type="ECO:0000313" key="3">
    <source>
        <dbReference type="Proteomes" id="UP001454036"/>
    </source>
</evidence>
<dbReference type="EMBL" id="BAABME010003912">
    <property type="protein sequence ID" value="GAA0160530.1"/>
    <property type="molecule type" value="Genomic_DNA"/>
</dbReference>
<accession>A0AAV3QAN6</accession>
<dbReference type="PANTHER" id="PTHR31973:SF187">
    <property type="entry name" value="MUTATOR TRANSPOSASE MUDRA PROTEIN"/>
    <property type="match status" value="1"/>
</dbReference>